<evidence type="ECO:0008006" key="11">
    <source>
        <dbReference type="Google" id="ProtNLM"/>
    </source>
</evidence>
<evidence type="ECO:0000259" key="7">
    <source>
        <dbReference type="PROSITE" id="PS50021"/>
    </source>
</evidence>
<accession>G7PVI9</accession>
<evidence type="ECO:0000256" key="3">
    <source>
        <dbReference type="ARBA" id="ARBA00023038"/>
    </source>
</evidence>
<dbReference type="Gene3D" id="2.10.110.10">
    <property type="entry name" value="Cysteine Rich Protein"/>
    <property type="match status" value="1"/>
</dbReference>
<keyword evidence="2 4" id="KW-0862">Zinc</keyword>
<feature type="compositionally biased region" description="Polar residues" evidence="6">
    <location>
        <begin position="1502"/>
        <end position="1511"/>
    </location>
</feature>
<dbReference type="SUPFAM" id="SSF50156">
    <property type="entry name" value="PDZ domain-like"/>
    <property type="match status" value="1"/>
</dbReference>
<feature type="compositionally biased region" description="Basic and acidic residues" evidence="6">
    <location>
        <begin position="1323"/>
        <end position="1336"/>
    </location>
</feature>
<dbReference type="InterPro" id="IPR003096">
    <property type="entry name" value="SM22_calponin"/>
</dbReference>
<evidence type="ECO:0000256" key="6">
    <source>
        <dbReference type="SAM" id="MobiDB-lite"/>
    </source>
</evidence>
<dbReference type="FunFam" id="2.10.110.10:FF:000041">
    <property type="entry name" value="LIM and calponin homology domains 1"/>
    <property type="match status" value="1"/>
</dbReference>
<feature type="non-terminal residue" evidence="10">
    <location>
        <position position="1610"/>
    </location>
</feature>
<feature type="non-terminal residue" evidence="10">
    <location>
        <position position="1"/>
    </location>
</feature>
<protein>
    <recommendedName>
        <fullName evidence="11">LMO7 protein</fullName>
    </recommendedName>
</protein>
<dbReference type="PANTHER" id="PTHR46767">
    <property type="entry name" value="LIM DOMAIN ONLY PROTEIN 7"/>
    <property type="match status" value="1"/>
</dbReference>
<dbReference type="Pfam" id="PF00412">
    <property type="entry name" value="LIM"/>
    <property type="match status" value="1"/>
</dbReference>
<dbReference type="GO" id="GO:0023051">
    <property type="term" value="P:regulation of signaling"/>
    <property type="evidence" value="ECO:0007669"/>
    <property type="project" value="InterPro"/>
</dbReference>
<sequence>QAVTEKNFETKDFRASLENGVLLCDLINKLKPGVIKKINRLSTPIAGLDNINVFLKACEQIGLKEAQLFHPGDLQDLSNRVTVKQEETDRRVKNVLITLYWLGRKAQSNPYYNGPHLNLKAFENLLGQALTKALEDSSFLKRSGRDSGYGDIWCPERGEFLAPPRHHKREDSFESLDSLGSRSLTSCSSDITLRGGREGFESDTDLEFTFKMQDYNKDDMSYRRISAVEPKTALPFNRFLPNKSRQPSYVPAPLRKKKPDKHEDNRRSWASPVYTEADGTFSSNQRRIWGTNVENWPTVQGASKSSCYLEEEKAKTRSIPNIVKDDLYVRKLTPVMPNPGNAFDQFLPKCWIPEDVNWKRIKRETYKPWYKEFQGFSQFLLLQALQTYSDDILSSETHTKIDPTSGPRLITRRKNLSYAPGYRRDDLEMAALDPDLENDDFFVRKTGAFHANPYVLRAFEDFRKFSEQDDSVERDIILQCREGELVLPDLEKDDMIVRRIPAQKKEVPLSGAPDRYHPVPFPEPWTLPPEIQAKFLCVLERTCPSKEKSNSCRILVPSYRQKKDDMLTRKIQSWKLGTAVPPVSFTPGPCSEADLQRWEAIREASRLRHKKRLMVERLFQKIYGENGSKSMSDVSAEDVQNLRQLRYEEMQKIKSQLKEQDQKWQDDLAKWKDRRKSYTSDLQKKKEEREEIEKQALEKSERSSKTFKEMLQDRESQNQKSTVPSRRRMYSFDDVLDEEKRPPTLTVSEASYRSERVEEKGTTYPSEILKEDSTTFAKRENSVTTEIQLPSQSPVEEQRPTSLSSLRSLSTQMESTRVSASLPRSYQKTDTVRLTSVVTPRPFGSQTRGISSLPRSYTVKNVLSSFISISKIANASTNCKGESHHSPDLTCQLASSSFNQREVAATEEDATRQPSPTSPFSSLSQDQAPTSKATLSSTSGLDLMSESGEGEISPQREVSRSQDQFSDMRISINQTPGKSLDFGFTIKWDIPGIFVASVEAGSPAEFSQLQVDDEIIAINNTKFSYKDSKEWEEAMAKAQETGHLVMDVRRYGKAGSPETKWIDATSGIYNSEKSSNLSITTDFSESLQSSNIESKEINGIHDESNAFESKASESISLKNLKRRSQFFEQGSSDSVVPDLPVPTISAPSRWVWDQEEERKRQERWQKEQDRLLQEKYQREQEKLREEWQRAKQEAERENSKYLDEELMVLSSNSMSVTTREPSPATWEATWSEGSKSSDREGTRAGEEDRRQPQEEVVHEDQGKKPQDQLVIERERKREQELQEEQEQKRLQAETEEQKRPAEEQKHQAEIERETSVRIYQYRRPIDSYDIPKREEASSGFLPNDRNKSRSTTELDDYSTNKNGSNKYLDRIGNTTSSQRSSKKEQVPSGAELERQQILQEMRKRTPLHNDNSWIRQRSASVNKEPVSLPGIMRRGESLDNLDSPRSNSWRQPPWLNQPTGFYASSSVQDFSRPPPQLVSTSNRPYMRNPSSSVPPPSAGPVKTSTTGVATAQSPTPRSHSPSTSQSGSQLRNRSVSGKRICSYCNNILGKGAAMIIESLGLCYHLHCFKCVACECDLGGSSSGAEVRIRNHQLYCNDCYLRFKCKRANQR</sequence>
<dbReference type="SMART" id="SM00033">
    <property type="entry name" value="CH"/>
    <property type="match status" value="1"/>
</dbReference>
<name>G7PVI9_MACFA</name>
<feature type="compositionally biased region" description="Low complexity" evidence="6">
    <location>
        <begin position="1512"/>
        <end position="1529"/>
    </location>
</feature>
<evidence type="ECO:0000256" key="1">
    <source>
        <dbReference type="ARBA" id="ARBA00022723"/>
    </source>
</evidence>
<dbReference type="FunFam" id="2.30.42.10:FF:000135">
    <property type="entry name" value="LIM domain only 7"/>
    <property type="match status" value="1"/>
</dbReference>
<dbReference type="Gene3D" id="1.10.418.10">
    <property type="entry name" value="Calponin-like domain"/>
    <property type="match status" value="1"/>
</dbReference>
<evidence type="ECO:0000256" key="5">
    <source>
        <dbReference type="SAM" id="Coils"/>
    </source>
</evidence>
<dbReference type="CDD" id="cd08368">
    <property type="entry name" value="LIM"/>
    <property type="match status" value="1"/>
</dbReference>
<dbReference type="InterPro" id="IPR001781">
    <property type="entry name" value="Znf_LIM"/>
</dbReference>
<feature type="compositionally biased region" description="Polar residues" evidence="6">
    <location>
        <begin position="1408"/>
        <end position="1421"/>
    </location>
</feature>
<feature type="region of interest" description="Disordered" evidence="6">
    <location>
        <begin position="675"/>
        <end position="762"/>
    </location>
</feature>
<dbReference type="EMBL" id="CM001292">
    <property type="protein sequence ID" value="EHH58640.1"/>
    <property type="molecule type" value="Genomic_DNA"/>
</dbReference>
<feature type="compositionally biased region" description="Polar residues" evidence="6">
    <location>
        <begin position="1443"/>
        <end position="1469"/>
    </location>
</feature>
<feature type="compositionally biased region" description="Basic and acidic residues" evidence="6">
    <location>
        <begin position="752"/>
        <end position="761"/>
    </location>
</feature>
<evidence type="ECO:0000259" key="9">
    <source>
        <dbReference type="PROSITE" id="PS50106"/>
    </source>
</evidence>
<dbReference type="PANTHER" id="PTHR46767:SF1">
    <property type="entry name" value="LIM DOMAIN ONLY PROTEIN 7"/>
    <property type="match status" value="1"/>
</dbReference>
<feature type="region of interest" description="Disordered" evidence="6">
    <location>
        <begin position="776"/>
        <end position="824"/>
    </location>
</feature>
<gene>
    <name evidence="10" type="ORF">EGM_08538</name>
</gene>
<dbReference type="Proteomes" id="UP000009130">
    <property type="component" value="Chromosome 17"/>
</dbReference>
<dbReference type="GO" id="GO:0030155">
    <property type="term" value="P:regulation of cell adhesion"/>
    <property type="evidence" value="ECO:0007669"/>
    <property type="project" value="InterPro"/>
</dbReference>
<dbReference type="GO" id="GO:0046872">
    <property type="term" value="F:metal ion binding"/>
    <property type="evidence" value="ECO:0007669"/>
    <property type="project" value="UniProtKB-KW"/>
</dbReference>
<organism>
    <name type="scientific">Macaca fascicularis</name>
    <name type="common">Crab-eating macaque</name>
    <name type="synonym">Cynomolgus monkey</name>
    <dbReference type="NCBI Taxonomy" id="9541"/>
    <lineage>
        <taxon>Eukaryota</taxon>
        <taxon>Metazoa</taxon>
        <taxon>Chordata</taxon>
        <taxon>Craniata</taxon>
        <taxon>Vertebrata</taxon>
        <taxon>Euteleostomi</taxon>
        <taxon>Mammalia</taxon>
        <taxon>Eutheria</taxon>
        <taxon>Euarchontoglires</taxon>
        <taxon>Primates</taxon>
        <taxon>Haplorrhini</taxon>
        <taxon>Catarrhini</taxon>
        <taxon>Cercopithecidae</taxon>
        <taxon>Cercopithecinae</taxon>
        <taxon>Macaca</taxon>
    </lineage>
</organism>
<feature type="coiled-coil region" evidence="5">
    <location>
        <begin position="1154"/>
        <end position="1204"/>
    </location>
</feature>
<dbReference type="PROSITE" id="PS50106">
    <property type="entry name" value="PDZ"/>
    <property type="match status" value="1"/>
</dbReference>
<reference evidence="10" key="1">
    <citation type="journal article" date="2011" name="Nat. Biotechnol.">
        <title>Genome sequencing and comparison of two nonhuman primate animal models, the cynomolgus and Chinese rhesus macaques.</title>
        <authorList>
            <person name="Yan G."/>
            <person name="Zhang G."/>
            <person name="Fang X."/>
            <person name="Zhang Y."/>
            <person name="Li C."/>
            <person name="Ling F."/>
            <person name="Cooper D.N."/>
            <person name="Li Q."/>
            <person name="Li Y."/>
            <person name="van Gool A.J."/>
            <person name="Du H."/>
            <person name="Chen J."/>
            <person name="Chen R."/>
            <person name="Zhang P."/>
            <person name="Huang Z."/>
            <person name="Thompson J.R."/>
            <person name="Meng Y."/>
            <person name="Bai Y."/>
            <person name="Wang J."/>
            <person name="Zhuo M."/>
            <person name="Wang T."/>
            <person name="Huang Y."/>
            <person name="Wei L."/>
            <person name="Li J."/>
            <person name="Wang Z."/>
            <person name="Hu H."/>
            <person name="Yang P."/>
            <person name="Le L."/>
            <person name="Stenson P.D."/>
            <person name="Li B."/>
            <person name="Liu X."/>
            <person name="Ball E.V."/>
            <person name="An N."/>
            <person name="Huang Q."/>
            <person name="Zhang Y."/>
            <person name="Fan W."/>
            <person name="Zhang X."/>
            <person name="Li Y."/>
            <person name="Wang W."/>
            <person name="Katze M.G."/>
            <person name="Su B."/>
            <person name="Nielsen R."/>
            <person name="Yang H."/>
            <person name="Wang J."/>
            <person name="Wang X."/>
            <person name="Wang J."/>
        </authorList>
    </citation>
    <scope>NUCLEOTIDE SEQUENCE [LARGE SCALE GENOMIC DNA]</scope>
    <source>
        <strain evidence="10">CE-4</strain>
    </source>
</reference>
<dbReference type="InterPro" id="IPR001478">
    <property type="entry name" value="PDZ"/>
</dbReference>
<keyword evidence="3 4" id="KW-0440">LIM domain</keyword>
<dbReference type="PROSITE" id="PS50021">
    <property type="entry name" value="CH"/>
    <property type="match status" value="1"/>
</dbReference>
<dbReference type="InterPro" id="IPR001715">
    <property type="entry name" value="CH_dom"/>
</dbReference>
<dbReference type="SMART" id="SM00228">
    <property type="entry name" value="PDZ"/>
    <property type="match status" value="1"/>
</dbReference>
<dbReference type="GO" id="GO:0080090">
    <property type="term" value="P:regulation of primary metabolic process"/>
    <property type="evidence" value="ECO:0007669"/>
    <property type="project" value="UniProtKB-ARBA"/>
</dbReference>
<dbReference type="InterPro" id="IPR036034">
    <property type="entry name" value="PDZ_sf"/>
</dbReference>
<feature type="region of interest" description="Disordered" evidence="6">
    <location>
        <begin position="900"/>
        <end position="964"/>
    </location>
</feature>
<dbReference type="SUPFAM" id="SSF47576">
    <property type="entry name" value="Calponin-homology domain, CH-domain"/>
    <property type="match status" value="1"/>
</dbReference>
<feature type="region of interest" description="Disordered" evidence="6">
    <location>
        <begin position="240"/>
        <end position="269"/>
    </location>
</feature>
<dbReference type="InterPro" id="IPR029978">
    <property type="entry name" value="LMO-7"/>
</dbReference>
<dbReference type="Pfam" id="PF00307">
    <property type="entry name" value="CH"/>
    <property type="match status" value="1"/>
</dbReference>
<dbReference type="InterPro" id="IPR031865">
    <property type="entry name" value="DUF4757"/>
</dbReference>
<feature type="compositionally biased region" description="Polar residues" evidence="6">
    <location>
        <begin position="811"/>
        <end position="824"/>
    </location>
</feature>
<dbReference type="GO" id="GO:0010604">
    <property type="term" value="P:positive regulation of macromolecule metabolic process"/>
    <property type="evidence" value="ECO:0007669"/>
    <property type="project" value="UniProtKB-ARBA"/>
</dbReference>
<feature type="compositionally biased region" description="Basic and acidic residues" evidence="6">
    <location>
        <begin position="1235"/>
        <end position="1315"/>
    </location>
</feature>
<proteinExistence type="predicted"/>
<evidence type="ECO:0000259" key="8">
    <source>
        <dbReference type="PROSITE" id="PS50023"/>
    </source>
</evidence>
<evidence type="ECO:0000256" key="4">
    <source>
        <dbReference type="PROSITE-ProRule" id="PRU00125"/>
    </source>
</evidence>
<keyword evidence="5" id="KW-0175">Coiled coil</keyword>
<feature type="region of interest" description="Disordered" evidence="6">
    <location>
        <begin position="1212"/>
        <end position="1531"/>
    </location>
</feature>
<evidence type="ECO:0000256" key="2">
    <source>
        <dbReference type="ARBA" id="ARBA00022833"/>
    </source>
</evidence>
<dbReference type="Pfam" id="PF15949">
    <property type="entry name" value="DUF4757"/>
    <property type="match status" value="2"/>
</dbReference>
<dbReference type="SMART" id="SM00132">
    <property type="entry name" value="LIM"/>
    <property type="match status" value="1"/>
</dbReference>
<feature type="domain" description="Calponin-homology (CH)" evidence="7">
    <location>
        <begin position="1"/>
        <end position="107"/>
    </location>
</feature>
<dbReference type="FunFam" id="1.10.418.10:FF:000038">
    <property type="entry name" value="LIM and calponin homology domains-containing protein 1"/>
    <property type="match status" value="1"/>
</dbReference>
<dbReference type="eggNOG" id="KOG1704">
    <property type="taxonomic scope" value="Eukaryota"/>
</dbReference>
<feature type="compositionally biased region" description="Polar residues" evidence="6">
    <location>
        <begin position="912"/>
        <end position="940"/>
    </location>
</feature>
<feature type="compositionally biased region" description="Polar residues" evidence="6">
    <location>
        <begin position="782"/>
        <end position="795"/>
    </location>
</feature>
<evidence type="ECO:0000313" key="10">
    <source>
        <dbReference type="EMBL" id="EHH58640.1"/>
    </source>
</evidence>
<feature type="domain" description="LIM zinc-binding" evidence="8">
    <location>
        <begin position="1539"/>
        <end position="1605"/>
    </location>
</feature>
<dbReference type="PROSITE" id="PS00478">
    <property type="entry name" value="LIM_DOMAIN_1"/>
    <property type="match status" value="1"/>
</dbReference>
<dbReference type="InterPro" id="IPR036872">
    <property type="entry name" value="CH_dom_sf"/>
</dbReference>
<dbReference type="PROSITE" id="PS50023">
    <property type="entry name" value="LIM_DOMAIN_2"/>
    <property type="match status" value="1"/>
</dbReference>
<feature type="domain" description="PDZ" evidence="9">
    <location>
        <begin position="969"/>
        <end position="1045"/>
    </location>
</feature>
<keyword evidence="1 4" id="KW-0479">Metal-binding</keyword>
<dbReference type="Pfam" id="PF00595">
    <property type="entry name" value="PDZ"/>
    <property type="match status" value="1"/>
</dbReference>
<feature type="compositionally biased region" description="Basic and acidic residues" evidence="6">
    <location>
        <begin position="675"/>
        <end position="717"/>
    </location>
</feature>
<dbReference type="Gene3D" id="2.30.42.10">
    <property type="match status" value="1"/>
</dbReference>
<dbReference type="PRINTS" id="PR00888">
    <property type="entry name" value="SM22CALPONIN"/>
</dbReference>